<gene>
    <name evidence="7" type="ORF">SAMN05421767_1426</name>
</gene>
<feature type="transmembrane region" description="Helical" evidence="5">
    <location>
        <begin position="685"/>
        <end position="702"/>
    </location>
</feature>
<dbReference type="GO" id="GO:0140359">
    <property type="term" value="F:ABC-type transporter activity"/>
    <property type="evidence" value="ECO:0007669"/>
    <property type="project" value="InterPro"/>
</dbReference>
<feature type="transmembrane region" description="Helical" evidence="5">
    <location>
        <begin position="568"/>
        <end position="591"/>
    </location>
</feature>
<dbReference type="NCBIfam" id="TIGR03061">
    <property type="entry name" value="pip_yhgE_Nterm"/>
    <property type="match status" value="1"/>
</dbReference>
<evidence type="ECO:0000256" key="2">
    <source>
        <dbReference type="ARBA" id="ARBA00022692"/>
    </source>
</evidence>
<dbReference type="Gene3D" id="3.40.1710.10">
    <property type="entry name" value="abc type-2 transporter like domain"/>
    <property type="match status" value="1"/>
</dbReference>
<evidence type="ECO:0000256" key="4">
    <source>
        <dbReference type="ARBA" id="ARBA00023136"/>
    </source>
</evidence>
<dbReference type="AlphaFoldDB" id="A0A1H9NMM2"/>
<keyword evidence="2 5" id="KW-0812">Transmembrane</keyword>
<dbReference type="OrthoDB" id="9811483at2"/>
<reference evidence="7 8" key="1">
    <citation type="submission" date="2016-10" db="EMBL/GenBank/DDBJ databases">
        <authorList>
            <person name="de Groot N.N."/>
        </authorList>
    </citation>
    <scope>NUCLEOTIDE SEQUENCE [LARGE SCALE GENOMIC DNA]</scope>
    <source>
        <strain evidence="7 8">DSM 15827</strain>
    </source>
</reference>
<protein>
    <submittedName>
        <fullName evidence="7">Putative membrane protein</fullName>
    </submittedName>
</protein>
<evidence type="ECO:0000256" key="1">
    <source>
        <dbReference type="ARBA" id="ARBA00004141"/>
    </source>
</evidence>
<dbReference type="PANTHER" id="PTHR43077">
    <property type="entry name" value="TRANSPORT PERMEASE YVFS-RELATED"/>
    <property type="match status" value="1"/>
</dbReference>
<evidence type="ECO:0000313" key="8">
    <source>
        <dbReference type="Proteomes" id="UP000198556"/>
    </source>
</evidence>
<comment type="subcellular location">
    <subcellularLocation>
        <location evidence="1">Membrane</location>
        <topology evidence="1">Multi-pass membrane protein</topology>
    </subcellularLocation>
</comment>
<evidence type="ECO:0000256" key="3">
    <source>
        <dbReference type="ARBA" id="ARBA00022989"/>
    </source>
</evidence>
<sequence length="723" mass="80379">MKHIFQIFKDDLTVLKNNVITLIVVIGIVVVPSLYAWFNIAASWDPYSKTDALKVAISSNDTGYTGELVPVDINIGDKVMSSLRENDKLHWVFTKEDDAVEGVKSGKYYAALIIPEDFSENMMSLFTTDMKHPEISYYYNEKKNAIAPKITDKGASGIQSEINKVFISTISDAMISSMKLMNSQEDNINPESLSDSVLIKLKNISKNLTMSADTLAAFKNLSTAGVDILNLTGTFSENAVEDKLIDSLNQSNTKVTDAKDSLVKAETKLDNSFNAINQLYTDIQASTDSALAKVTDNQASLVSALNTQADKVNEISKAYKLVVSSLEDIKKANPELNSLNEHIDNLIKKLDVSIKLHDSLYKEMTTTASNIDNGTNTINTDIKNIDQLIAKSNDNLQGVITTYKSDVEGDLNQLSQSLIGSNNTLISLLGDMKTDKQLLQQHNTKSKNSLSSVSTSLNDSEEVLRSVIKKIDTICNKITSAQESGDYDKLEHFLSGDTEHIGEFISAPVQLKTEKIYPIENYGSQMAPFYTTLSIWVGGVVLVAVMLVEPSSKYKHYKDWEKYFGRYLIFLILGLLQTTLIMLGDLYFLGIQCINPWLFLVAGWISSFVYVHIIYTLTVSFGDVGKAICVILLVMQVAGTGGTFPIECAPVLFQKIYPLLPFTHSMNAMRECIGGFYSDYYIRELLNLLIFLIPSLLLGLVLRKPVIKLNELFIEELEDTKIM</sequence>
<evidence type="ECO:0000259" key="6">
    <source>
        <dbReference type="Pfam" id="PF12698"/>
    </source>
</evidence>
<dbReference type="RefSeq" id="WP_089747629.1">
    <property type="nucleotide sequence ID" value="NZ_FOGF01000042.1"/>
</dbReference>
<dbReference type="GO" id="GO:0016020">
    <property type="term" value="C:membrane"/>
    <property type="evidence" value="ECO:0007669"/>
    <property type="project" value="UniProtKB-SubCell"/>
</dbReference>
<dbReference type="InterPro" id="IPR017500">
    <property type="entry name" value="Phage_infect_YhgE_N"/>
</dbReference>
<dbReference type="InterPro" id="IPR051328">
    <property type="entry name" value="T7SS_ABC-Transporter"/>
</dbReference>
<dbReference type="Pfam" id="PF12698">
    <property type="entry name" value="ABC2_membrane_3"/>
    <property type="match status" value="2"/>
</dbReference>
<keyword evidence="8" id="KW-1185">Reference proteome</keyword>
<dbReference type="InterPro" id="IPR017501">
    <property type="entry name" value="Phage_infect_YhgE_C"/>
</dbReference>
<organism evidence="7 8">
    <name type="scientific">Granulicatella balaenopterae</name>
    <dbReference type="NCBI Taxonomy" id="137733"/>
    <lineage>
        <taxon>Bacteria</taxon>
        <taxon>Bacillati</taxon>
        <taxon>Bacillota</taxon>
        <taxon>Bacilli</taxon>
        <taxon>Lactobacillales</taxon>
        <taxon>Carnobacteriaceae</taxon>
        <taxon>Granulicatella</taxon>
    </lineage>
</organism>
<feature type="transmembrane region" description="Helical" evidence="5">
    <location>
        <begin position="20"/>
        <end position="38"/>
    </location>
</feature>
<name>A0A1H9NMM2_9LACT</name>
<feature type="transmembrane region" description="Helical" evidence="5">
    <location>
        <begin position="627"/>
        <end position="653"/>
    </location>
</feature>
<dbReference type="InterPro" id="IPR013525">
    <property type="entry name" value="ABC2_TM"/>
</dbReference>
<feature type="transmembrane region" description="Helical" evidence="5">
    <location>
        <begin position="527"/>
        <end position="548"/>
    </location>
</feature>
<feature type="domain" description="ABC-2 type transporter transmembrane" evidence="6">
    <location>
        <begin position="361"/>
        <end position="700"/>
    </location>
</feature>
<keyword evidence="3 5" id="KW-1133">Transmembrane helix</keyword>
<dbReference type="Proteomes" id="UP000198556">
    <property type="component" value="Unassembled WGS sequence"/>
</dbReference>
<feature type="domain" description="ABC-2 type transporter transmembrane" evidence="6">
    <location>
        <begin position="23"/>
        <end position="194"/>
    </location>
</feature>
<proteinExistence type="predicted"/>
<dbReference type="PANTHER" id="PTHR43077:SF10">
    <property type="entry name" value="TRANSPORT PERMEASE PROTEIN"/>
    <property type="match status" value="1"/>
</dbReference>
<evidence type="ECO:0000313" key="7">
    <source>
        <dbReference type="EMBL" id="SER37210.1"/>
    </source>
</evidence>
<keyword evidence="4 5" id="KW-0472">Membrane</keyword>
<dbReference type="EMBL" id="FOGF01000042">
    <property type="protein sequence ID" value="SER37210.1"/>
    <property type="molecule type" value="Genomic_DNA"/>
</dbReference>
<feature type="transmembrane region" description="Helical" evidence="5">
    <location>
        <begin position="597"/>
        <end position="615"/>
    </location>
</feature>
<evidence type="ECO:0000256" key="5">
    <source>
        <dbReference type="SAM" id="Phobius"/>
    </source>
</evidence>
<dbReference type="STRING" id="137733.SAMN05421767_1426"/>
<accession>A0A1H9NMM2</accession>
<dbReference type="NCBIfam" id="TIGR03062">
    <property type="entry name" value="pip_yhgE_Cterm"/>
    <property type="match status" value="1"/>
</dbReference>